<dbReference type="InterPro" id="IPR003838">
    <property type="entry name" value="ABC3_permease_C"/>
</dbReference>
<feature type="transmembrane region" description="Helical" evidence="6">
    <location>
        <begin position="146"/>
        <end position="167"/>
    </location>
</feature>
<sequence>MSAARTQVWLRDLGLGARFALSGREGWARTVLTAVGVGLGVALLLLATSVPHLLHQRNVRSAERDLTYYGAALDRPGDDTLLVGEVRSGWYGQDVTGELVRPEGAHVRVAPGLPAWPRDGEMYASPALLKLLADPRNTLLRERIPYRVAGAIGHAGLLGPGELYYYAGDGKLTAGQGGVYRTNSIGGHVGPTDLSILLTMLLTVGVVVVLLPIGILIGTAARVGGERRDRRLAALRLVGVDRPGVHRITAGESMVGAAGGVLLGFAFFLAGRQIASGIAVLRTDVYGSDLVPNAGLAALIVLAVPALALLGTQFALRGVAIEPLGVVRNAAPPRRRLWWRVLLPCAGLALLLPALHGLTERTNLTMVASGVALVLVGVTAVLPWLVERVVRLLGQGPLPVQLGSRRLQLSTGSAARAVSGITVAVAGTIALQTLFGTVLGDFRKGTGADLNQSQVSVVAAQGQTAAGLALGQRLAHAPGVRNALTFADHWGTLQGRGENDSGLPVTVADCTTLAHLARIADCSPGAVYYVPGGTQDPVPAVHPGDRVDLGSDGKGGLLWTVPAGMKQAAALTAPDGATRSGLLATPQALPFDRVDSGVDTLLDLDPATAATTLEQLRTMAAAADPLIQVMTLRDYTVDRKYTMIRRGVTIGAVLTMVLVGLSLLLTTLEQLRERRRLLSVLVAFGTRRSTLGLSVLWQSTVPIVLGLALAVAFGHLVGGVLGAITGAQLVYDWTGTLWLLAVGAGVVLATTLLSLPLLWRLMRPNGLPTE</sequence>
<keyword evidence="5 6" id="KW-0472">Membrane</keyword>
<keyword evidence="9" id="KW-1185">Reference proteome</keyword>
<feature type="transmembrane region" description="Helical" evidence="6">
    <location>
        <begin position="255"/>
        <end position="275"/>
    </location>
</feature>
<evidence type="ECO:0000313" key="9">
    <source>
        <dbReference type="Proteomes" id="UP001596174"/>
    </source>
</evidence>
<feature type="transmembrane region" description="Helical" evidence="6">
    <location>
        <begin position="337"/>
        <end position="358"/>
    </location>
</feature>
<keyword evidence="4 6" id="KW-1133">Transmembrane helix</keyword>
<evidence type="ECO:0000256" key="3">
    <source>
        <dbReference type="ARBA" id="ARBA00022692"/>
    </source>
</evidence>
<evidence type="ECO:0000256" key="5">
    <source>
        <dbReference type="ARBA" id="ARBA00023136"/>
    </source>
</evidence>
<feature type="transmembrane region" description="Helical" evidence="6">
    <location>
        <begin position="704"/>
        <end position="731"/>
    </location>
</feature>
<accession>A0ABW1G893</accession>
<feature type="transmembrane region" description="Helical" evidence="6">
    <location>
        <begin position="196"/>
        <end position="221"/>
    </location>
</feature>
<evidence type="ECO:0000256" key="6">
    <source>
        <dbReference type="SAM" id="Phobius"/>
    </source>
</evidence>
<evidence type="ECO:0000256" key="4">
    <source>
        <dbReference type="ARBA" id="ARBA00022989"/>
    </source>
</evidence>
<evidence type="ECO:0000259" key="7">
    <source>
        <dbReference type="Pfam" id="PF02687"/>
    </source>
</evidence>
<protein>
    <submittedName>
        <fullName evidence="8">FtsX-like permease family protein</fullName>
    </submittedName>
</protein>
<evidence type="ECO:0000256" key="2">
    <source>
        <dbReference type="ARBA" id="ARBA00022475"/>
    </source>
</evidence>
<feature type="domain" description="ABC3 transporter permease C-terminal" evidence="7">
    <location>
        <begin position="651"/>
        <end position="764"/>
    </location>
</feature>
<evidence type="ECO:0000313" key="8">
    <source>
        <dbReference type="EMBL" id="MFC5910061.1"/>
    </source>
</evidence>
<comment type="caution">
    <text evidence="8">The sequence shown here is derived from an EMBL/GenBank/DDBJ whole genome shotgun (WGS) entry which is preliminary data.</text>
</comment>
<feature type="transmembrane region" description="Helical" evidence="6">
    <location>
        <begin position="295"/>
        <end position="316"/>
    </location>
</feature>
<feature type="transmembrane region" description="Helical" evidence="6">
    <location>
        <begin position="31"/>
        <end position="54"/>
    </location>
</feature>
<dbReference type="Pfam" id="PF02687">
    <property type="entry name" value="FtsX"/>
    <property type="match status" value="1"/>
</dbReference>
<proteinExistence type="predicted"/>
<feature type="transmembrane region" description="Helical" evidence="6">
    <location>
        <begin position="737"/>
        <end position="759"/>
    </location>
</feature>
<dbReference type="RefSeq" id="WP_380586559.1">
    <property type="nucleotide sequence ID" value="NZ_JBHSQJ010000100.1"/>
</dbReference>
<evidence type="ECO:0000256" key="1">
    <source>
        <dbReference type="ARBA" id="ARBA00004651"/>
    </source>
</evidence>
<name>A0ABW1G893_9ACTN</name>
<keyword evidence="3 6" id="KW-0812">Transmembrane</keyword>
<gene>
    <name evidence="8" type="ORF">ACFP3V_22935</name>
</gene>
<dbReference type="PANTHER" id="PTHR30287">
    <property type="entry name" value="MEMBRANE COMPONENT OF PREDICTED ABC SUPERFAMILY METABOLITE UPTAKE TRANSPORTER"/>
    <property type="match status" value="1"/>
</dbReference>
<comment type="subcellular location">
    <subcellularLocation>
        <location evidence="1">Cell membrane</location>
        <topology evidence="1">Multi-pass membrane protein</topology>
    </subcellularLocation>
</comment>
<organism evidence="8 9">
    <name type="scientific">Streptacidiphilus monticola</name>
    <dbReference type="NCBI Taxonomy" id="2161674"/>
    <lineage>
        <taxon>Bacteria</taxon>
        <taxon>Bacillati</taxon>
        <taxon>Actinomycetota</taxon>
        <taxon>Actinomycetes</taxon>
        <taxon>Kitasatosporales</taxon>
        <taxon>Streptomycetaceae</taxon>
        <taxon>Streptacidiphilus</taxon>
    </lineage>
</organism>
<dbReference type="EMBL" id="JBHSQJ010000100">
    <property type="protein sequence ID" value="MFC5910061.1"/>
    <property type="molecule type" value="Genomic_DNA"/>
</dbReference>
<reference evidence="9" key="1">
    <citation type="journal article" date="2019" name="Int. J. Syst. Evol. Microbiol.">
        <title>The Global Catalogue of Microorganisms (GCM) 10K type strain sequencing project: providing services to taxonomists for standard genome sequencing and annotation.</title>
        <authorList>
            <consortium name="The Broad Institute Genomics Platform"/>
            <consortium name="The Broad Institute Genome Sequencing Center for Infectious Disease"/>
            <person name="Wu L."/>
            <person name="Ma J."/>
        </authorList>
    </citation>
    <scope>NUCLEOTIDE SEQUENCE [LARGE SCALE GENOMIC DNA]</scope>
    <source>
        <strain evidence="9">JCM 4816</strain>
    </source>
</reference>
<feature type="transmembrane region" description="Helical" evidence="6">
    <location>
        <begin position="364"/>
        <end position="386"/>
    </location>
</feature>
<feature type="transmembrane region" description="Helical" evidence="6">
    <location>
        <begin position="647"/>
        <end position="665"/>
    </location>
</feature>
<dbReference type="PANTHER" id="PTHR30287:SF1">
    <property type="entry name" value="INNER MEMBRANE PROTEIN"/>
    <property type="match status" value="1"/>
</dbReference>
<dbReference type="Proteomes" id="UP001596174">
    <property type="component" value="Unassembled WGS sequence"/>
</dbReference>
<keyword evidence="2" id="KW-1003">Cell membrane</keyword>
<dbReference type="InterPro" id="IPR038766">
    <property type="entry name" value="Membrane_comp_ABC_pdt"/>
</dbReference>